<dbReference type="InParanoid" id="A0A5C3P130"/>
<dbReference type="AlphaFoldDB" id="A0A5C3P130"/>
<dbReference type="Proteomes" id="UP000308197">
    <property type="component" value="Unassembled WGS sequence"/>
</dbReference>
<dbReference type="EMBL" id="ML211399">
    <property type="protein sequence ID" value="TFK83365.1"/>
    <property type="molecule type" value="Genomic_DNA"/>
</dbReference>
<evidence type="ECO:0000313" key="3">
    <source>
        <dbReference type="Proteomes" id="UP000308197"/>
    </source>
</evidence>
<proteinExistence type="predicted"/>
<evidence type="ECO:0000256" key="1">
    <source>
        <dbReference type="SAM" id="MobiDB-lite"/>
    </source>
</evidence>
<evidence type="ECO:0000313" key="2">
    <source>
        <dbReference type="EMBL" id="TFK83365.1"/>
    </source>
</evidence>
<sequence>MPTFPIFRLSCVRATYKLTPQRWEEQHEVTPGSLPGRKRKQGSDEQGASRPSCPLRHHQHYRLVVEEVALPLSEFHHGRQLVSKIGDCIIALYEALTPSRSFMAT</sequence>
<gene>
    <name evidence="2" type="ORF">K466DRAFT_665891</name>
</gene>
<protein>
    <submittedName>
        <fullName evidence="2">Uncharacterized protein</fullName>
    </submittedName>
</protein>
<keyword evidence="3" id="KW-1185">Reference proteome</keyword>
<accession>A0A5C3P130</accession>
<reference evidence="2 3" key="1">
    <citation type="journal article" date="2019" name="Nat. Ecol. Evol.">
        <title>Megaphylogeny resolves global patterns of mushroom evolution.</title>
        <authorList>
            <person name="Varga T."/>
            <person name="Krizsan K."/>
            <person name="Foldi C."/>
            <person name="Dima B."/>
            <person name="Sanchez-Garcia M."/>
            <person name="Sanchez-Ramirez S."/>
            <person name="Szollosi G.J."/>
            <person name="Szarkandi J.G."/>
            <person name="Papp V."/>
            <person name="Albert L."/>
            <person name="Andreopoulos W."/>
            <person name="Angelini C."/>
            <person name="Antonin V."/>
            <person name="Barry K.W."/>
            <person name="Bougher N.L."/>
            <person name="Buchanan P."/>
            <person name="Buyck B."/>
            <person name="Bense V."/>
            <person name="Catcheside P."/>
            <person name="Chovatia M."/>
            <person name="Cooper J."/>
            <person name="Damon W."/>
            <person name="Desjardin D."/>
            <person name="Finy P."/>
            <person name="Geml J."/>
            <person name="Haridas S."/>
            <person name="Hughes K."/>
            <person name="Justo A."/>
            <person name="Karasinski D."/>
            <person name="Kautmanova I."/>
            <person name="Kiss B."/>
            <person name="Kocsube S."/>
            <person name="Kotiranta H."/>
            <person name="LaButti K.M."/>
            <person name="Lechner B.E."/>
            <person name="Liimatainen K."/>
            <person name="Lipzen A."/>
            <person name="Lukacs Z."/>
            <person name="Mihaltcheva S."/>
            <person name="Morgado L.N."/>
            <person name="Niskanen T."/>
            <person name="Noordeloos M.E."/>
            <person name="Ohm R.A."/>
            <person name="Ortiz-Santana B."/>
            <person name="Ovrebo C."/>
            <person name="Racz N."/>
            <person name="Riley R."/>
            <person name="Savchenko A."/>
            <person name="Shiryaev A."/>
            <person name="Soop K."/>
            <person name="Spirin V."/>
            <person name="Szebenyi C."/>
            <person name="Tomsovsky M."/>
            <person name="Tulloss R.E."/>
            <person name="Uehling J."/>
            <person name="Grigoriev I.V."/>
            <person name="Vagvolgyi C."/>
            <person name="Papp T."/>
            <person name="Martin F.M."/>
            <person name="Miettinen O."/>
            <person name="Hibbett D.S."/>
            <person name="Nagy L.G."/>
        </authorList>
    </citation>
    <scope>NUCLEOTIDE SEQUENCE [LARGE SCALE GENOMIC DNA]</scope>
    <source>
        <strain evidence="2 3">HHB13444</strain>
    </source>
</reference>
<organism evidence="2 3">
    <name type="scientific">Polyporus arcularius HHB13444</name>
    <dbReference type="NCBI Taxonomy" id="1314778"/>
    <lineage>
        <taxon>Eukaryota</taxon>
        <taxon>Fungi</taxon>
        <taxon>Dikarya</taxon>
        <taxon>Basidiomycota</taxon>
        <taxon>Agaricomycotina</taxon>
        <taxon>Agaricomycetes</taxon>
        <taxon>Polyporales</taxon>
        <taxon>Polyporaceae</taxon>
        <taxon>Polyporus</taxon>
    </lineage>
</organism>
<feature type="region of interest" description="Disordered" evidence="1">
    <location>
        <begin position="22"/>
        <end position="55"/>
    </location>
</feature>
<name>A0A5C3P130_9APHY</name>